<protein>
    <submittedName>
        <fullName evidence="1">Uncharacterized protein</fullName>
    </submittedName>
</protein>
<organism evidence="1 2">
    <name type="scientific">Chryseobacterium carnipullorum</name>
    <dbReference type="NCBI Taxonomy" id="1124835"/>
    <lineage>
        <taxon>Bacteria</taxon>
        <taxon>Pseudomonadati</taxon>
        <taxon>Bacteroidota</taxon>
        <taxon>Flavobacteriia</taxon>
        <taxon>Flavobacteriales</taxon>
        <taxon>Weeksellaceae</taxon>
        <taxon>Chryseobacterium group</taxon>
        <taxon>Chryseobacterium</taxon>
    </lineage>
</organism>
<reference evidence="1 2" key="1">
    <citation type="submission" date="2018-06" db="EMBL/GenBank/DDBJ databases">
        <authorList>
            <consortium name="Pathogen Informatics"/>
            <person name="Doyle S."/>
        </authorList>
    </citation>
    <scope>NUCLEOTIDE SEQUENCE [LARGE SCALE GENOMIC DNA]</scope>
    <source>
        <strain evidence="1 2">NCTC13533</strain>
    </source>
</reference>
<dbReference type="Proteomes" id="UP000255224">
    <property type="component" value="Unassembled WGS sequence"/>
</dbReference>
<dbReference type="RefSeq" id="WP_262511632.1">
    <property type="nucleotide sequence ID" value="NZ_CP033920.1"/>
</dbReference>
<dbReference type="EMBL" id="UFVQ01000003">
    <property type="protein sequence ID" value="STD08966.1"/>
    <property type="molecule type" value="Genomic_DNA"/>
</dbReference>
<sequence length="44" mass="5054">MKNVFFILGKVLNLAKDIQERQDSCFLVSMNDNGFDISLIILYS</sequence>
<dbReference type="AlphaFoldDB" id="A0A376EHM9"/>
<dbReference type="STRING" id="297244.SAMN05421639_10384"/>
<accession>A0A376EHM9</accession>
<name>A0A376EHM9_CHRCU</name>
<evidence type="ECO:0000313" key="1">
    <source>
        <dbReference type="EMBL" id="STD08966.1"/>
    </source>
</evidence>
<evidence type="ECO:0000313" key="2">
    <source>
        <dbReference type="Proteomes" id="UP000255224"/>
    </source>
</evidence>
<proteinExistence type="predicted"/>
<gene>
    <name evidence="1" type="ORF">NCTC13533_04514</name>
</gene>